<keyword evidence="2" id="KW-1185">Reference proteome</keyword>
<dbReference type="AlphaFoldDB" id="A0A4Y2UFT2"/>
<comment type="caution">
    <text evidence="1">The sequence shown here is derived from an EMBL/GenBank/DDBJ whole genome shotgun (WGS) entry which is preliminary data.</text>
</comment>
<name>A0A4Y2UFT2_ARAVE</name>
<sequence length="125" mass="14376">MALQFRTMYHLVHGTRAFFCSRYLKVSRRSVIDRMMKRRVGHTLLLSPLQGSSPGAFRRLSRKYRARPILRATSLRDLLFIDVSVYIFVCSRAGLLNRKVCNCMGTPQLSRASGLDIFSCSFRVI</sequence>
<proteinExistence type="predicted"/>
<protein>
    <submittedName>
        <fullName evidence="1">Uncharacterized protein</fullName>
    </submittedName>
</protein>
<organism evidence="1 2">
    <name type="scientific">Araneus ventricosus</name>
    <name type="common">Orbweaver spider</name>
    <name type="synonym">Epeira ventricosa</name>
    <dbReference type="NCBI Taxonomy" id="182803"/>
    <lineage>
        <taxon>Eukaryota</taxon>
        <taxon>Metazoa</taxon>
        <taxon>Ecdysozoa</taxon>
        <taxon>Arthropoda</taxon>
        <taxon>Chelicerata</taxon>
        <taxon>Arachnida</taxon>
        <taxon>Araneae</taxon>
        <taxon>Araneomorphae</taxon>
        <taxon>Entelegynae</taxon>
        <taxon>Araneoidea</taxon>
        <taxon>Araneidae</taxon>
        <taxon>Araneus</taxon>
    </lineage>
</organism>
<gene>
    <name evidence="1" type="ORF">AVEN_223014_1</name>
</gene>
<reference evidence="1 2" key="1">
    <citation type="journal article" date="2019" name="Sci. Rep.">
        <title>Orb-weaving spider Araneus ventricosus genome elucidates the spidroin gene catalogue.</title>
        <authorList>
            <person name="Kono N."/>
            <person name="Nakamura H."/>
            <person name="Ohtoshi R."/>
            <person name="Moran D.A.P."/>
            <person name="Shinohara A."/>
            <person name="Yoshida Y."/>
            <person name="Fujiwara M."/>
            <person name="Mori M."/>
            <person name="Tomita M."/>
            <person name="Arakawa K."/>
        </authorList>
    </citation>
    <scope>NUCLEOTIDE SEQUENCE [LARGE SCALE GENOMIC DNA]</scope>
</reference>
<dbReference type="Proteomes" id="UP000499080">
    <property type="component" value="Unassembled WGS sequence"/>
</dbReference>
<accession>A0A4Y2UFT2</accession>
<dbReference type="EMBL" id="BGPR01036628">
    <property type="protein sequence ID" value="GBO11925.1"/>
    <property type="molecule type" value="Genomic_DNA"/>
</dbReference>
<evidence type="ECO:0000313" key="2">
    <source>
        <dbReference type="Proteomes" id="UP000499080"/>
    </source>
</evidence>
<evidence type="ECO:0000313" key="1">
    <source>
        <dbReference type="EMBL" id="GBO11925.1"/>
    </source>
</evidence>